<dbReference type="GO" id="GO:0004854">
    <property type="term" value="F:xanthine dehydrogenase activity"/>
    <property type="evidence" value="ECO:0007669"/>
    <property type="project" value="UniProtKB-EC"/>
</dbReference>
<dbReference type="Gene3D" id="3.30.365.10">
    <property type="entry name" value="Aldehyde oxidase/xanthine dehydrogenase, molybdopterin binding domain"/>
    <property type="match status" value="4"/>
</dbReference>
<dbReference type="InterPro" id="IPR008274">
    <property type="entry name" value="AldOxase/xan_DH_MoCoBD1"/>
</dbReference>
<dbReference type="PANTHER" id="PTHR11908:SF132">
    <property type="entry name" value="ALDEHYDE OXIDASE 1-RELATED"/>
    <property type="match status" value="1"/>
</dbReference>
<evidence type="ECO:0000256" key="2">
    <source>
        <dbReference type="ARBA" id="ARBA00023002"/>
    </source>
</evidence>
<protein>
    <submittedName>
        <fullName evidence="5">Xanthine dehydrogenase large subunit</fullName>
        <ecNumber evidence="5">1.17.1.4</ecNumber>
    </submittedName>
</protein>
<dbReference type="Pfam" id="PF01315">
    <property type="entry name" value="Ald_Xan_dh_C"/>
    <property type="match status" value="1"/>
</dbReference>
<dbReference type="InterPro" id="IPR037165">
    <property type="entry name" value="AldOxase/xan_DH_Mopterin-bd_sf"/>
</dbReference>
<dbReference type="InterPro" id="IPR016208">
    <property type="entry name" value="Ald_Oxase/xanthine_DH-like"/>
</dbReference>
<comment type="caution">
    <text evidence="5">The sequence shown here is derived from an EMBL/GenBank/DDBJ whole genome shotgun (WGS) entry which is preliminary data.</text>
</comment>
<evidence type="ECO:0000313" key="5">
    <source>
        <dbReference type="EMBL" id="MDQ0393196.1"/>
    </source>
</evidence>
<dbReference type="InterPro" id="IPR014309">
    <property type="entry name" value="Xanthine_DH_Mopterin-bd_su"/>
</dbReference>
<evidence type="ECO:0000313" key="6">
    <source>
        <dbReference type="Proteomes" id="UP001237448"/>
    </source>
</evidence>
<dbReference type="Proteomes" id="UP001237448">
    <property type="component" value="Unassembled WGS sequence"/>
</dbReference>
<keyword evidence="6" id="KW-1185">Reference proteome</keyword>
<dbReference type="RefSeq" id="WP_307428163.1">
    <property type="nucleotide sequence ID" value="NZ_JAUSVK010000001.1"/>
</dbReference>
<dbReference type="Pfam" id="PF20256">
    <property type="entry name" value="MoCoBD_2"/>
    <property type="match status" value="1"/>
</dbReference>
<dbReference type="NCBIfam" id="TIGR02965">
    <property type="entry name" value="xanthine_xdhB"/>
    <property type="match status" value="1"/>
</dbReference>
<dbReference type="PANTHER" id="PTHR11908">
    <property type="entry name" value="XANTHINE DEHYDROGENASE"/>
    <property type="match status" value="1"/>
</dbReference>
<feature type="domain" description="Aldehyde oxidase/xanthine dehydrogenase a/b hammerhead" evidence="4">
    <location>
        <begin position="28"/>
        <end position="137"/>
    </location>
</feature>
<dbReference type="Gene3D" id="3.90.1170.50">
    <property type="entry name" value="Aldehyde oxidase/xanthine dehydrogenase, a/b hammerhead"/>
    <property type="match status" value="1"/>
</dbReference>
<feature type="region of interest" description="Disordered" evidence="3">
    <location>
        <begin position="1"/>
        <end position="22"/>
    </location>
</feature>
<keyword evidence="1" id="KW-0500">Molybdenum</keyword>
<dbReference type="InterPro" id="IPR000674">
    <property type="entry name" value="Ald_Oxase/Xan_DH_a/b"/>
</dbReference>
<name>A0ABU0FFF9_9HYPH</name>
<dbReference type="EC" id="1.17.1.4" evidence="5"/>
<dbReference type="InterPro" id="IPR046867">
    <property type="entry name" value="AldOxase/xan_DH_MoCoBD2"/>
</dbReference>
<dbReference type="SUPFAM" id="SSF56003">
    <property type="entry name" value="Molybdenum cofactor-binding domain"/>
    <property type="match status" value="1"/>
</dbReference>
<evidence type="ECO:0000256" key="1">
    <source>
        <dbReference type="ARBA" id="ARBA00022505"/>
    </source>
</evidence>
<reference evidence="5 6" key="1">
    <citation type="submission" date="2023-07" db="EMBL/GenBank/DDBJ databases">
        <title>Genomic Encyclopedia of Type Strains, Phase IV (KMG-IV): sequencing the most valuable type-strain genomes for metagenomic binning, comparative biology and taxonomic classification.</title>
        <authorList>
            <person name="Goeker M."/>
        </authorList>
    </citation>
    <scope>NUCLEOTIDE SEQUENCE [LARGE SCALE GENOMIC DNA]</scope>
    <source>
        <strain evidence="5 6">DSM 5896</strain>
    </source>
</reference>
<dbReference type="InterPro" id="IPR036856">
    <property type="entry name" value="Ald_Oxase/Xan_DH_a/b_sf"/>
</dbReference>
<dbReference type="Pfam" id="PF02738">
    <property type="entry name" value="MoCoBD_1"/>
    <property type="match status" value="1"/>
</dbReference>
<gene>
    <name evidence="5" type="ORF">J3R73_002988</name>
</gene>
<organism evidence="5 6">
    <name type="scientific">Labrys monachus</name>
    <dbReference type="NCBI Taxonomy" id="217067"/>
    <lineage>
        <taxon>Bacteria</taxon>
        <taxon>Pseudomonadati</taxon>
        <taxon>Pseudomonadota</taxon>
        <taxon>Alphaproteobacteria</taxon>
        <taxon>Hyphomicrobiales</taxon>
        <taxon>Xanthobacteraceae</taxon>
        <taxon>Labrys</taxon>
    </lineage>
</organism>
<evidence type="ECO:0000259" key="4">
    <source>
        <dbReference type="SMART" id="SM01008"/>
    </source>
</evidence>
<proteinExistence type="predicted"/>
<dbReference type="SMART" id="SM01008">
    <property type="entry name" value="Ald_Xan_dh_C"/>
    <property type="match status" value="1"/>
</dbReference>
<dbReference type="SUPFAM" id="SSF54665">
    <property type="entry name" value="CO dehydrogenase molybdoprotein N-domain-like"/>
    <property type="match status" value="1"/>
</dbReference>
<evidence type="ECO:0000256" key="3">
    <source>
        <dbReference type="SAM" id="MobiDB-lite"/>
    </source>
</evidence>
<accession>A0ABU0FFF9</accession>
<dbReference type="EMBL" id="JAUSVK010000001">
    <property type="protein sequence ID" value="MDQ0393196.1"/>
    <property type="molecule type" value="Genomic_DNA"/>
</dbReference>
<sequence length="771" mass="82264">MLHKPSLPSETTAAGRSRPHDSATKHVAGAALYVDDVPEPAGTLHVVPVGSKIAAGRILVMDLEAVRAAPGVVAVLTAADVPGRNDVSPVDFDCDPCLAEESIEFHSQVVFAVVGRSREQARRAAALARIEYSETIPVVTVDEALDQDVVVMPDYAFAQGEPDEALDGAANRLHGSIRIGGQEHFYLEGQVVLAVPGEDSDMYVLSSTQHPTEVQHVVARVLGVADHAVECEVRRMGGGFGGKESQASQWAALAALAARVTGRPCKLRLDRDDDMAMTGKRHDFLVNYDVGFDEDGVITGYDVLYAARCGYSADLSLGICDRTMFHADNAYFLGDARIATRRMKTNTVSNTAFRGFGGPQGMMGMERAIDAIAWTLGLDPLDVRKANFYAGGRDRTPYGQTVEDNILLELVETLEASADYRERRRRIAAFNDNSAILKKGIALTPVKFGISFTLIQLNQAGALVHVYSDGSVHLNHGGTEMGQGLYMKVAQVTADVFGIDVSAVKITATTTAKVPNTSPTAASSGTDLNGQAARAAALAIRDRMAAVAANEFGVAAESIAFEGGRVVAGGRSLSFGELAKMAVQARVSLSATGFYKTPKIHWDRAAGLGRPFLYFAYGASCSEVTIDTLTGEMKVDRVDILHDVGRSLNPAIDIGQIEGGFVQGMGWLTTEELVFDAQGRLRTHAPSTYKIPTAGDVPEDFRVALFERQNREETVGRSKAVGEPPLMLAISVFCAIADAIHSLAPGARVSLDAPATPEEILKSIKAAMRAS</sequence>
<keyword evidence="2 5" id="KW-0560">Oxidoreductase</keyword>